<dbReference type="AlphaFoldDB" id="A0A1L7VRG4"/>
<dbReference type="GO" id="GO:0005634">
    <property type="term" value="C:nucleus"/>
    <property type="evidence" value="ECO:0007669"/>
    <property type="project" value="UniProtKB-SubCell"/>
</dbReference>
<dbReference type="Proteomes" id="UP000183971">
    <property type="component" value="Unassembled WGS sequence"/>
</dbReference>
<dbReference type="PANTHER" id="PTHR14017">
    <property type="entry name" value="LYSINE-SPECIFIC DEMETHYLASE"/>
    <property type="match status" value="1"/>
</dbReference>
<dbReference type="InterPro" id="IPR011990">
    <property type="entry name" value="TPR-like_helical_dom_sf"/>
</dbReference>
<name>A0A1L7VRG4_FUSPR</name>
<dbReference type="SUPFAM" id="SSF48452">
    <property type="entry name" value="TPR-like"/>
    <property type="match status" value="1"/>
</dbReference>
<dbReference type="EMBL" id="FJOF01000006">
    <property type="protein sequence ID" value="CZR42636.1"/>
    <property type="molecule type" value="Genomic_DNA"/>
</dbReference>
<reference evidence="4" key="1">
    <citation type="journal article" date="2016" name="Genome Biol. Evol.">
        <title>Comparative 'omics' of the Fusarium fujikuroi species complex highlights differences in genetic potential and metabolite synthesis.</title>
        <authorList>
            <person name="Niehaus E.-M."/>
            <person name="Muensterkoetter M."/>
            <person name="Proctor R.H."/>
            <person name="Brown D.W."/>
            <person name="Sharon A."/>
            <person name="Idan Y."/>
            <person name="Oren-Young L."/>
            <person name="Sieber C.M."/>
            <person name="Novak O."/>
            <person name="Pencik A."/>
            <person name="Tarkowska D."/>
            <person name="Hromadova K."/>
            <person name="Freeman S."/>
            <person name="Maymon M."/>
            <person name="Elazar M."/>
            <person name="Youssef S.A."/>
            <person name="El-Shabrawy E.S.M."/>
            <person name="Shalaby A.B.A."/>
            <person name="Houterman P."/>
            <person name="Brock N.L."/>
            <person name="Burkhardt I."/>
            <person name="Tsavkelova E.A."/>
            <person name="Dickschat J.S."/>
            <person name="Galuszka P."/>
            <person name="Gueldener U."/>
            <person name="Tudzynski B."/>
        </authorList>
    </citation>
    <scope>NUCLEOTIDE SEQUENCE [LARGE SCALE GENOMIC DNA]</scope>
    <source>
        <strain evidence="4">ET1</strain>
    </source>
</reference>
<dbReference type="InterPro" id="IPR051630">
    <property type="entry name" value="Corepressor-Demethylase"/>
</dbReference>
<comment type="caution">
    <text evidence="3">The sequence shown here is derived from an EMBL/GenBank/DDBJ whole genome shotgun (WGS) entry which is preliminary data.</text>
</comment>
<comment type="subcellular location">
    <subcellularLocation>
        <location evidence="1">Nucleus</location>
    </subcellularLocation>
</comment>
<keyword evidence="4" id="KW-1185">Reference proteome</keyword>
<evidence type="ECO:0000313" key="3">
    <source>
        <dbReference type="EMBL" id="CZR42636.1"/>
    </source>
</evidence>
<dbReference type="Pfam" id="PF13181">
    <property type="entry name" value="TPR_8"/>
    <property type="match status" value="1"/>
</dbReference>
<evidence type="ECO:0000313" key="4">
    <source>
        <dbReference type="Proteomes" id="UP000183971"/>
    </source>
</evidence>
<accession>A0A1L7VRG4</accession>
<proteinExistence type="predicted"/>
<evidence type="ECO:0000256" key="1">
    <source>
        <dbReference type="ARBA" id="ARBA00004123"/>
    </source>
</evidence>
<dbReference type="InterPro" id="IPR019734">
    <property type="entry name" value="TPR_rpt"/>
</dbReference>
<keyword evidence="2" id="KW-0539">Nucleus</keyword>
<sequence length="184" mass="21031">MANAYVGLEILLAIGETISVDQIDIARNHLEVAVESDSSIPENWYLLSRACMKAEDYERAYQCLQTAIYVESRCPSFWITLGILYFDIGQSRDRLDALTKAVELNALIWEPWYNLSVLYDSCNGQHSDAADAFYKYLERKPELRNVRARLEAQQVYGEDINEGFLGGTLIHEMVDSPLDDKHGW</sequence>
<dbReference type="GeneID" id="42054811"/>
<dbReference type="VEuPathDB" id="FungiDB:FPRO_09939"/>
<dbReference type="Gene3D" id="1.25.40.10">
    <property type="entry name" value="Tetratricopeptide repeat domain"/>
    <property type="match status" value="1"/>
</dbReference>
<organism evidence="3 4">
    <name type="scientific">Fusarium proliferatum (strain ET1)</name>
    <name type="common">Orchid endophyte fungus</name>
    <dbReference type="NCBI Taxonomy" id="1227346"/>
    <lineage>
        <taxon>Eukaryota</taxon>
        <taxon>Fungi</taxon>
        <taxon>Dikarya</taxon>
        <taxon>Ascomycota</taxon>
        <taxon>Pezizomycotina</taxon>
        <taxon>Sordariomycetes</taxon>
        <taxon>Hypocreomycetidae</taxon>
        <taxon>Hypocreales</taxon>
        <taxon>Nectriaceae</taxon>
        <taxon>Fusarium</taxon>
        <taxon>Fusarium fujikuroi species complex</taxon>
    </lineage>
</organism>
<protein>
    <submittedName>
        <fullName evidence="3">Uncharacterized protein</fullName>
    </submittedName>
</protein>
<gene>
    <name evidence="3" type="ORF">FPRO_09939</name>
</gene>
<dbReference type="RefSeq" id="XP_031083227.1">
    <property type="nucleotide sequence ID" value="XM_031233385.1"/>
</dbReference>
<evidence type="ECO:0000256" key="2">
    <source>
        <dbReference type="ARBA" id="ARBA00023242"/>
    </source>
</evidence>